<dbReference type="Pfam" id="PF18029">
    <property type="entry name" value="Glyoxalase_6"/>
    <property type="match status" value="1"/>
</dbReference>
<accession>A0ABZ2LZ45</accession>
<keyword evidence="3" id="KW-1185">Reference proteome</keyword>
<evidence type="ECO:0000259" key="1">
    <source>
        <dbReference type="Pfam" id="PF18029"/>
    </source>
</evidence>
<organism evidence="2 3">
    <name type="scientific">Pendulispora albinea</name>
    <dbReference type="NCBI Taxonomy" id="2741071"/>
    <lineage>
        <taxon>Bacteria</taxon>
        <taxon>Pseudomonadati</taxon>
        <taxon>Myxococcota</taxon>
        <taxon>Myxococcia</taxon>
        <taxon>Myxococcales</taxon>
        <taxon>Sorangiineae</taxon>
        <taxon>Pendulisporaceae</taxon>
        <taxon>Pendulispora</taxon>
    </lineage>
</organism>
<evidence type="ECO:0000313" key="2">
    <source>
        <dbReference type="EMBL" id="WXB16158.1"/>
    </source>
</evidence>
<dbReference type="PANTHER" id="PTHR35908:SF1">
    <property type="entry name" value="CONSERVED PROTEIN"/>
    <property type="match status" value="1"/>
</dbReference>
<reference evidence="2 3" key="1">
    <citation type="submission" date="2021-12" db="EMBL/GenBank/DDBJ databases">
        <title>Discovery of the Pendulisporaceae a myxobacterial family with distinct sporulation behavior and unique specialized metabolism.</title>
        <authorList>
            <person name="Garcia R."/>
            <person name="Popoff A."/>
            <person name="Bader C.D."/>
            <person name="Loehr J."/>
            <person name="Walesch S."/>
            <person name="Walt C."/>
            <person name="Boldt J."/>
            <person name="Bunk B."/>
            <person name="Haeckl F.J.F.P.J."/>
            <person name="Gunesch A.P."/>
            <person name="Birkelbach J."/>
            <person name="Nuebel U."/>
            <person name="Pietschmann T."/>
            <person name="Bach T."/>
            <person name="Mueller R."/>
        </authorList>
    </citation>
    <scope>NUCLEOTIDE SEQUENCE [LARGE SCALE GENOMIC DNA]</scope>
    <source>
        <strain evidence="2 3">MSr11954</strain>
    </source>
</reference>
<protein>
    <submittedName>
        <fullName evidence="2">VOC family protein</fullName>
    </submittedName>
</protein>
<dbReference type="Gene3D" id="3.10.180.10">
    <property type="entry name" value="2,3-Dihydroxybiphenyl 1,2-Dioxygenase, domain 1"/>
    <property type="match status" value="1"/>
</dbReference>
<name>A0ABZ2LZ45_9BACT</name>
<dbReference type="SUPFAM" id="SSF54593">
    <property type="entry name" value="Glyoxalase/Bleomycin resistance protein/Dihydroxybiphenyl dioxygenase"/>
    <property type="match status" value="1"/>
</dbReference>
<sequence length="125" mass="14333">MHRSRLSTLVLDCHVDDIDAASRFWSQALGRAVQPIRSNSGDFRDLAPIPGEPTIVLQKVEHESRIHLDIETDDLEAEVTRLESLGAKRISFIKRWWVMEAPTGQRFCVVNRERGPLLERANTWT</sequence>
<dbReference type="CDD" id="cd06587">
    <property type="entry name" value="VOC"/>
    <property type="match status" value="1"/>
</dbReference>
<gene>
    <name evidence="2" type="ORF">LZC94_02535</name>
</gene>
<dbReference type="Proteomes" id="UP001370348">
    <property type="component" value="Chromosome"/>
</dbReference>
<evidence type="ECO:0000313" key="3">
    <source>
        <dbReference type="Proteomes" id="UP001370348"/>
    </source>
</evidence>
<dbReference type="EMBL" id="CP089984">
    <property type="protein sequence ID" value="WXB16158.1"/>
    <property type="molecule type" value="Genomic_DNA"/>
</dbReference>
<dbReference type="InterPro" id="IPR029068">
    <property type="entry name" value="Glyas_Bleomycin-R_OHBP_Dase"/>
</dbReference>
<proteinExistence type="predicted"/>
<dbReference type="RefSeq" id="WP_394825787.1">
    <property type="nucleotide sequence ID" value="NZ_CP089984.1"/>
</dbReference>
<dbReference type="InterPro" id="IPR041581">
    <property type="entry name" value="Glyoxalase_6"/>
</dbReference>
<feature type="domain" description="Glyoxalase-like" evidence="1">
    <location>
        <begin position="9"/>
        <end position="110"/>
    </location>
</feature>
<dbReference type="PANTHER" id="PTHR35908">
    <property type="entry name" value="HYPOTHETICAL FUSION PROTEIN"/>
    <property type="match status" value="1"/>
</dbReference>